<dbReference type="SMART" id="SM00418">
    <property type="entry name" value="HTH_ARSR"/>
    <property type="match status" value="1"/>
</dbReference>
<dbReference type="AlphaFoldDB" id="A0A1B1MX94"/>
<gene>
    <name evidence="5" type="ORF">AWM70_03690</name>
</gene>
<dbReference type="GO" id="GO:0003700">
    <property type="term" value="F:DNA-binding transcription factor activity"/>
    <property type="evidence" value="ECO:0007669"/>
    <property type="project" value="InterPro"/>
</dbReference>
<dbReference type="InterPro" id="IPR036388">
    <property type="entry name" value="WH-like_DNA-bd_sf"/>
</dbReference>
<dbReference type="OrthoDB" id="9798835at2"/>
<dbReference type="CDD" id="cd00090">
    <property type="entry name" value="HTH_ARSR"/>
    <property type="match status" value="1"/>
</dbReference>
<name>A0A1B1MX94_9BACL</name>
<dbReference type="InterPro" id="IPR011991">
    <property type="entry name" value="ArsR-like_HTH"/>
</dbReference>
<evidence type="ECO:0000256" key="1">
    <source>
        <dbReference type="ARBA" id="ARBA00023015"/>
    </source>
</evidence>
<reference evidence="5 6" key="1">
    <citation type="submission" date="2016-01" db="EMBL/GenBank/DDBJ databases">
        <title>Complete Genome Sequence of Paenibacillus yonginensis DCY84, a novel Plant Growth-Promoting Bacteria with Elicitation of Induced Systemic Resistance.</title>
        <authorList>
            <person name="Kim Y.J."/>
            <person name="Yang D.C."/>
            <person name="Sukweenadhi J."/>
        </authorList>
    </citation>
    <scope>NUCLEOTIDE SEQUENCE [LARGE SCALE GENOMIC DNA]</scope>
    <source>
        <strain evidence="5 6">DCY84</strain>
    </source>
</reference>
<dbReference type="SUPFAM" id="SSF46785">
    <property type="entry name" value="Winged helix' DNA-binding domain"/>
    <property type="match status" value="1"/>
</dbReference>
<keyword evidence="2" id="KW-0238">DNA-binding</keyword>
<dbReference type="InterPro" id="IPR001845">
    <property type="entry name" value="HTH_ArsR_DNA-bd_dom"/>
</dbReference>
<keyword evidence="3" id="KW-0804">Transcription</keyword>
<evidence type="ECO:0000313" key="6">
    <source>
        <dbReference type="Proteomes" id="UP000092573"/>
    </source>
</evidence>
<dbReference type="EMBL" id="CP014167">
    <property type="protein sequence ID" value="ANS73785.1"/>
    <property type="molecule type" value="Genomic_DNA"/>
</dbReference>
<evidence type="ECO:0000313" key="5">
    <source>
        <dbReference type="EMBL" id="ANS73785.1"/>
    </source>
</evidence>
<feature type="domain" description="HTH arsR-type" evidence="4">
    <location>
        <begin position="6"/>
        <end position="99"/>
    </location>
</feature>
<dbReference type="Proteomes" id="UP000092573">
    <property type="component" value="Chromosome"/>
</dbReference>
<evidence type="ECO:0000256" key="2">
    <source>
        <dbReference type="ARBA" id="ARBA00023125"/>
    </source>
</evidence>
<protein>
    <submittedName>
        <fullName evidence="5">ArsR family transcriptional regulator</fullName>
    </submittedName>
</protein>
<accession>A0A1B1MX94</accession>
<sequence length="105" mass="12015">MKLLFHPKRNEIELSSVLQALSDPIRLNIVAEIQLNGEKPCSYFEVPIAKSTMSHHLRTLREAGVVFVRRQGTQRFISIRTKDLEDKFPGLLHSILNAFEVSSKK</sequence>
<dbReference type="InterPro" id="IPR036390">
    <property type="entry name" value="WH_DNA-bd_sf"/>
</dbReference>
<organism evidence="5 6">
    <name type="scientific">Paenibacillus yonginensis</name>
    <dbReference type="NCBI Taxonomy" id="1462996"/>
    <lineage>
        <taxon>Bacteria</taxon>
        <taxon>Bacillati</taxon>
        <taxon>Bacillota</taxon>
        <taxon>Bacilli</taxon>
        <taxon>Bacillales</taxon>
        <taxon>Paenibacillaceae</taxon>
        <taxon>Paenibacillus</taxon>
    </lineage>
</organism>
<dbReference type="STRING" id="1462996.AWM70_03690"/>
<dbReference type="InterPro" id="IPR051081">
    <property type="entry name" value="HTH_MetalResp_TranReg"/>
</dbReference>
<dbReference type="Gene3D" id="1.10.10.10">
    <property type="entry name" value="Winged helix-like DNA-binding domain superfamily/Winged helix DNA-binding domain"/>
    <property type="match status" value="1"/>
</dbReference>
<dbReference type="RefSeq" id="WP_068694399.1">
    <property type="nucleotide sequence ID" value="NZ_CP014167.1"/>
</dbReference>
<dbReference type="Pfam" id="PF01022">
    <property type="entry name" value="HTH_5"/>
    <property type="match status" value="1"/>
</dbReference>
<dbReference type="PRINTS" id="PR00778">
    <property type="entry name" value="HTHARSR"/>
</dbReference>
<dbReference type="KEGG" id="pyg:AWM70_03690"/>
<evidence type="ECO:0000259" key="4">
    <source>
        <dbReference type="PROSITE" id="PS50987"/>
    </source>
</evidence>
<keyword evidence="1" id="KW-0805">Transcription regulation</keyword>
<dbReference type="PANTHER" id="PTHR33154:SF12">
    <property type="entry name" value="TRANSCRIPTIONAL REGULATORY PROTEIN"/>
    <property type="match status" value="1"/>
</dbReference>
<keyword evidence="6" id="KW-1185">Reference proteome</keyword>
<dbReference type="PROSITE" id="PS50987">
    <property type="entry name" value="HTH_ARSR_2"/>
    <property type="match status" value="1"/>
</dbReference>
<evidence type="ECO:0000256" key="3">
    <source>
        <dbReference type="ARBA" id="ARBA00023163"/>
    </source>
</evidence>
<dbReference type="GO" id="GO:0003677">
    <property type="term" value="F:DNA binding"/>
    <property type="evidence" value="ECO:0007669"/>
    <property type="project" value="UniProtKB-KW"/>
</dbReference>
<proteinExistence type="predicted"/>
<dbReference type="PANTHER" id="PTHR33154">
    <property type="entry name" value="TRANSCRIPTIONAL REGULATOR, ARSR FAMILY"/>
    <property type="match status" value="1"/>
</dbReference>